<sequence length="301" mass="35723">MKITYNILWLDDAIDEFQEDGFIDEINKYLEGEGFIPYIRTVSKVNEFLQYLSDKYDLILMDYNIEDGKNGADLITDIRNKNIFTEILFYTAQKEWKTPDRIDRISFLQTSTISGKPHHRSVTDETLRLIGFTIKKFQHIIAMRGMIMHETSSLDAQIDSIIQAYMNSDRHTEQCTKIEELILNKLREQFSNKMDLINKKKFSHICKDPFLYSADYKRIVLGEILKYSHIDDFSKQYKDEIITIRNKFAHAILKKDEKTGREFFEYKTDGITFDHDFCKKIRRDIAKYKQKIDEIEGKILQ</sequence>
<gene>
    <name evidence="2" type="ORF">HMPREF9726_01893</name>
</gene>
<dbReference type="EMBL" id="AGDV01000020">
    <property type="protein sequence ID" value="EMB31513.1"/>
    <property type="molecule type" value="Genomic_DNA"/>
</dbReference>
<dbReference type="InterPro" id="IPR011006">
    <property type="entry name" value="CheY-like_superfamily"/>
</dbReference>
<evidence type="ECO:0000259" key="1">
    <source>
        <dbReference type="Pfam" id="PF00072"/>
    </source>
</evidence>
<reference evidence="2" key="1">
    <citation type="submission" date="2012-01" db="EMBL/GenBank/DDBJ databases">
        <title>The Genome Sequence of Treponema denticola H-22.</title>
        <authorList>
            <consortium name="The Broad Institute Genome Sequencing Platform"/>
            <person name="Earl A."/>
            <person name="Ward D."/>
            <person name="Feldgarden M."/>
            <person name="Gevers D."/>
            <person name="Blanton J.M."/>
            <person name="Fenno C.J."/>
            <person name="Baranova O.V."/>
            <person name="Mathney J."/>
            <person name="Dewhirst F.E."/>
            <person name="Izard J."/>
            <person name="Young S.K."/>
            <person name="Zeng Q."/>
            <person name="Gargeya S."/>
            <person name="Fitzgerald M."/>
            <person name="Haas B."/>
            <person name="Abouelleil A."/>
            <person name="Alvarado L."/>
            <person name="Arachchi H.M."/>
            <person name="Berlin A."/>
            <person name="Chapman S.B."/>
            <person name="Gearin G."/>
            <person name="Goldberg J."/>
            <person name="Griggs A."/>
            <person name="Gujja S."/>
            <person name="Hansen M."/>
            <person name="Heiman D."/>
            <person name="Howarth C."/>
            <person name="Larimer J."/>
            <person name="Lui A."/>
            <person name="MacDonald P.J.P."/>
            <person name="McCowen C."/>
            <person name="Montmayeur A."/>
            <person name="Murphy C."/>
            <person name="Neiman D."/>
            <person name="Pearson M."/>
            <person name="Priest M."/>
            <person name="Roberts A."/>
            <person name="Saif S."/>
            <person name="Shea T."/>
            <person name="Sisk P."/>
            <person name="Stolte C."/>
            <person name="Sykes S."/>
            <person name="Wortman J."/>
            <person name="Nusbaum C."/>
            <person name="Birren B."/>
        </authorList>
    </citation>
    <scope>NUCLEOTIDE SEQUENCE [LARGE SCALE GENOMIC DNA]</scope>
    <source>
        <strain evidence="2">H-22</strain>
    </source>
</reference>
<dbReference type="HOGENOM" id="CLU_071575_0_0_12"/>
<evidence type="ECO:0000313" key="2">
    <source>
        <dbReference type="EMBL" id="EMB31513.1"/>
    </source>
</evidence>
<dbReference type="RefSeq" id="WP_002685185.1">
    <property type="nucleotide sequence ID" value="NZ_CM001795.1"/>
</dbReference>
<dbReference type="Proteomes" id="UP000011705">
    <property type="component" value="Chromosome"/>
</dbReference>
<dbReference type="AlphaFoldDB" id="A0A0E2E470"/>
<dbReference type="Gene3D" id="3.40.50.2300">
    <property type="match status" value="1"/>
</dbReference>
<dbReference type="InterPro" id="IPR001789">
    <property type="entry name" value="Sig_transdc_resp-reg_receiver"/>
</dbReference>
<feature type="domain" description="Response regulatory" evidence="1">
    <location>
        <begin position="23"/>
        <end position="96"/>
    </location>
</feature>
<dbReference type="PATRIC" id="fig|999432.5.peg.1965"/>
<name>A0A0E2E470_TREDN</name>
<proteinExistence type="predicted"/>
<comment type="caution">
    <text evidence="2">The sequence shown here is derived from an EMBL/GenBank/DDBJ whole genome shotgun (WGS) entry which is preliminary data.</text>
</comment>
<dbReference type="GO" id="GO:0000160">
    <property type="term" value="P:phosphorelay signal transduction system"/>
    <property type="evidence" value="ECO:0007669"/>
    <property type="project" value="InterPro"/>
</dbReference>
<organism evidence="2">
    <name type="scientific">Treponema denticola H-22</name>
    <dbReference type="NCBI Taxonomy" id="999432"/>
    <lineage>
        <taxon>Bacteria</taxon>
        <taxon>Pseudomonadati</taxon>
        <taxon>Spirochaetota</taxon>
        <taxon>Spirochaetia</taxon>
        <taxon>Spirochaetales</taxon>
        <taxon>Treponemataceae</taxon>
        <taxon>Treponema</taxon>
    </lineage>
</organism>
<dbReference type="Pfam" id="PF00072">
    <property type="entry name" value="Response_reg"/>
    <property type="match status" value="1"/>
</dbReference>
<dbReference type="SUPFAM" id="SSF52172">
    <property type="entry name" value="CheY-like"/>
    <property type="match status" value="1"/>
</dbReference>
<protein>
    <recommendedName>
        <fullName evidence="1">Response regulatory domain-containing protein</fullName>
    </recommendedName>
</protein>
<accession>A0A0E2E470</accession>